<dbReference type="EMBL" id="CP000077">
    <property type="protein sequence ID" value="AAY80699.1"/>
    <property type="molecule type" value="Genomic_DNA"/>
</dbReference>
<evidence type="ECO:0000313" key="3">
    <source>
        <dbReference type="Proteomes" id="UP000001018"/>
    </source>
</evidence>
<keyword evidence="1" id="KW-1133">Transmembrane helix</keyword>
<dbReference type="AlphaFoldDB" id="Q4J931"/>
<protein>
    <submittedName>
        <fullName evidence="2">Conserved protein</fullName>
    </submittedName>
</protein>
<gene>
    <name evidence="2" type="ordered locus">Saci_1364</name>
</gene>
<keyword evidence="1" id="KW-0812">Transmembrane</keyword>
<keyword evidence="1" id="KW-0472">Membrane</keyword>
<evidence type="ECO:0000313" key="2">
    <source>
        <dbReference type="EMBL" id="AAY80699.1"/>
    </source>
</evidence>
<dbReference type="KEGG" id="sai:Saci_1364"/>
<dbReference type="PATRIC" id="fig|330779.12.peg.1317"/>
<dbReference type="Proteomes" id="UP000001018">
    <property type="component" value="Chromosome"/>
</dbReference>
<feature type="transmembrane region" description="Helical" evidence="1">
    <location>
        <begin position="6"/>
        <end position="25"/>
    </location>
</feature>
<reference evidence="2 3" key="1">
    <citation type="journal article" date="2005" name="J. Bacteriol.">
        <title>The genome of Sulfolobus acidocaldarius, a model organism of the Crenarchaeota.</title>
        <authorList>
            <person name="Chen L."/>
            <person name="Brugger K."/>
            <person name="Skovgaard M."/>
            <person name="Redder P."/>
            <person name="She Q."/>
            <person name="Torarinsson E."/>
            <person name="Greve B."/>
            <person name="Awayez M."/>
            <person name="Zibat A."/>
            <person name="Klenk H.-P."/>
            <person name="Garrett R.A."/>
        </authorList>
    </citation>
    <scope>NUCLEOTIDE SEQUENCE [LARGE SCALE GENOMIC DNA]</scope>
    <source>
        <strain evidence="3">ATCC 33909 / DSM 639 / JCM 8929 / NBRC 15157 / NCIMB 11770</strain>
    </source>
</reference>
<sequence length="280" mass="31618">MMANKYLIALGIIILVLVSIGVLFYTQNRDIVVYPEIYSFSLNYNTGNVTYVFYVNGVNNGLFSTTLNITLYVQAATLSQTNNVSHYVYKNYQKSVTLSLQSHSSEGAFVAVTIPVNYQITDVGIYGTGSFNYALQYKPNSTLASQLFAYEQLASRFQTPSSAYSTTTNASIKPIKGVAYGIQQSPVYFTYYVKNNTVIRVNYFFLNASLLKIQPGEYTVKVYANNTLINQTQITLNPKQISIVLFPLSYQSTSEKYDISVYLYNDSVTYYFYFEDLELG</sequence>
<name>Q4J931_SULAC</name>
<dbReference type="HOGENOM" id="CLU_996123_0_0_2"/>
<dbReference type="eggNOG" id="arCOG07218">
    <property type="taxonomic scope" value="Archaea"/>
</dbReference>
<accession>Q4J931</accession>
<keyword evidence="3" id="KW-1185">Reference proteome</keyword>
<proteinExistence type="predicted"/>
<evidence type="ECO:0000256" key="1">
    <source>
        <dbReference type="SAM" id="Phobius"/>
    </source>
</evidence>
<organism evidence="2 3">
    <name type="scientific">Sulfolobus acidocaldarius (strain ATCC 33909 / DSM 639 / JCM 8929 / NBRC 15157 / NCIMB 11770)</name>
    <dbReference type="NCBI Taxonomy" id="330779"/>
    <lineage>
        <taxon>Archaea</taxon>
        <taxon>Thermoproteota</taxon>
        <taxon>Thermoprotei</taxon>
        <taxon>Sulfolobales</taxon>
        <taxon>Sulfolobaceae</taxon>
        <taxon>Sulfolobus</taxon>
    </lineage>
</organism>